<dbReference type="Proteomes" id="UP000050430">
    <property type="component" value="Unassembled WGS sequence"/>
</dbReference>
<reference evidence="4 5" key="1">
    <citation type="submission" date="2015-07" db="EMBL/GenBank/DDBJ databases">
        <title>Genome sequence of Leptolinea tardivitalis DSM 16556.</title>
        <authorList>
            <person name="Hemp J."/>
            <person name="Ward L.M."/>
            <person name="Pace L.A."/>
            <person name="Fischer W.W."/>
        </authorList>
    </citation>
    <scope>NUCLEOTIDE SEQUENCE [LARGE SCALE GENOMIC DNA]</scope>
    <source>
        <strain evidence="4 5">YMTK-2</strain>
    </source>
</reference>
<dbReference type="InterPro" id="IPR042099">
    <property type="entry name" value="ANL_N_sf"/>
</dbReference>
<dbReference type="InterPro" id="IPR009081">
    <property type="entry name" value="PP-bd_ACP"/>
</dbReference>
<dbReference type="Gene3D" id="1.10.1200.10">
    <property type="entry name" value="ACP-like"/>
    <property type="match status" value="1"/>
</dbReference>
<evidence type="ECO:0000256" key="2">
    <source>
        <dbReference type="ARBA" id="ARBA00022553"/>
    </source>
</evidence>
<protein>
    <recommendedName>
        <fullName evidence="3">Carrier domain-containing protein</fullName>
    </recommendedName>
</protein>
<dbReference type="SMART" id="SM00823">
    <property type="entry name" value="PKS_PP"/>
    <property type="match status" value="1"/>
</dbReference>
<dbReference type="GO" id="GO:0043041">
    <property type="term" value="P:amino acid activation for nonribosomal peptide biosynthetic process"/>
    <property type="evidence" value="ECO:0007669"/>
    <property type="project" value="TreeGrafter"/>
</dbReference>
<dbReference type="RefSeq" id="WP_062531857.1">
    <property type="nucleotide sequence ID" value="NZ_BBYA01000012.1"/>
</dbReference>
<dbReference type="InterPro" id="IPR000873">
    <property type="entry name" value="AMP-dep_synth/lig_dom"/>
</dbReference>
<dbReference type="GO" id="GO:0031177">
    <property type="term" value="F:phosphopantetheine binding"/>
    <property type="evidence" value="ECO:0007669"/>
    <property type="project" value="InterPro"/>
</dbReference>
<keyword evidence="1" id="KW-0596">Phosphopantetheine</keyword>
<dbReference type="Pfam" id="PF13193">
    <property type="entry name" value="AMP-binding_C"/>
    <property type="match status" value="1"/>
</dbReference>
<dbReference type="SUPFAM" id="SSF56801">
    <property type="entry name" value="Acetyl-CoA synthetase-like"/>
    <property type="match status" value="1"/>
</dbReference>
<dbReference type="InterPro" id="IPR020845">
    <property type="entry name" value="AMP-binding_CS"/>
</dbReference>
<dbReference type="Gene3D" id="3.40.50.1820">
    <property type="entry name" value="alpha/beta hydrolase"/>
    <property type="match status" value="1"/>
</dbReference>
<dbReference type="NCBIfam" id="TIGR01733">
    <property type="entry name" value="AA-adenyl-dom"/>
    <property type="match status" value="1"/>
</dbReference>
<dbReference type="EMBL" id="LGCK01000004">
    <property type="protein sequence ID" value="KPL74016.1"/>
    <property type="molecule type" value="Genomic_DNA"/>
</dbReference>
<dbReference type="Gene3D" id="3.30.300.30">
    <property type="match status" value="1"/>
</dbReference>
<dbReference type="GO" id="GO:0005737">
    <property type="term" value="C:cytoplasm"/>
    <property type="evidence" value="ECO:0007669"/>
    <property type="project" value="TreeGrafter"/>
</dbReference>
<dbReference type="InterPro" id="IPR045851">
    <property type="entry name" value="AMP-bd_C_sf"/>
</dbReference>
<dbReference type="PANTHER" id="PTHR45527">
    <property type="entry name" value="NONRIBOSOMAL PEPTIDE SYNTHETASE"/>
    <property type="match status" value="1"/>
</dbReference>
<dbReference type="SUPFAM" id="SSF47336">
    <property type="entry name" value="ACP-like"/>
    <property type="match status" value="1"/>
</dbReference>
<comment type="caution">
    <text evidence="4">The sequence shown here is derived from an EMBL/GenBank/DDBJ whole genome shotgun (WGS) entry which is preliminary data.</text>
</comment>
<dbReference type="STRING" id="229920.ADM99_01920"/>
<proteinExistence type="predicted"/>
<dbReference type="Gene3D" id="3.40.50.12780">
    <property type="entry name" value="N-terminal domain of ligase-like"/>
    <property type="match status" value="1"/>
</dbReference>
<dbReference type="PROSITE" id="PS00455">
    <property type="entry name" value="AMP_BINDING"/>
    <property type="match status" value="1"/>
</dbReference>
<sequence>MASIPSTLRLTDLEKSAIVRYCQTNSISLMQLLVAAFSALLYRYTGNENIALTGCGTAEQTDEKPTIISLSDDTLFSGLLDQFRPFAEANSTAMEQVIHSDQGFDLILHDLTKNWSVGIQKTAGINPFITADEAAGHLSVLLQGITSTESLSVIRYPLLTHDEWDKIIHQWNNTESALPESETTIHQHIARQVHLTPDNTAIQEEYRKATYRELWGYACRMAEKLKLEGITSGQIIGLNFESSIEMIGSMLAVMMNGAAFVLLDPAQPDARTNLILKEADVRFLVSGQIKPSSLRDQEIKIIEPIDFSSESFNHDPDQNQIPENPVSPADICFILFTSGSTGKPKGVLHTHRNIINRFYSLMGNVPMTETDVFVQSSPLSSIDAIDEILFPLFWGASTSIVSGGAVKDPRLLVQILEKRAVTHILLVPSLLRMILEITEDVETRLKRLTNWIIGGEMLEEALSQEFHRQLPHARLINYYGLTEGDGTLFDTGKAHPFSSNPPIGRAAPNVRVYLLNSALQPVPVGVIGEICIGGNGIARGYLNLPEINAQRFIDDLFVPGDNNKLFRTGDLGRYLPDGNIEYMGRKDFQVKIRGFRVELQEVEGEIRQHPAVKEVVVVPYKSPNQQTGFDRLVAYIVRQSGHTESGKEIRDFLESRLPEYAIPAFIIPMEAFPLNPNGKVDRKQLPEPQIEQIQKDTVIIPPKDQTEEKLLKIWEEILGIHPISTNDSVFDLGGDSLSVICILVQVESEFGRDLPIDIIFQADTVAKLAEILRGEKTQGTWSSLVPIQVKGTKHPLYCVHADGGVLIYRSIAKLLGEDYPVYGLQAQGLDGKTEPLGSVEEIAGHYITEMRTVQPHGPYHLCGFSLGGAFIYEMARQLREAGEEVRLVAFFDAGSPDYPKFPRQSAKIWHKISVHLISLGLKNMREKFVYFSHRTKDRLQVTFFPIIGAVMQKLNMTMPHSVRYIVVRQTLLDAVDRYHLKGYSGDIVVFKAKLQPEGCIPDPTMGWGKYVTGDIKIIEIEGNHNTMMKDRYLNMVVDKLRELIL</sequence>
<dbReference type="InterPro" id="IPR025110">
    <property type="entry name" value="AMP-bd_C"/>
</dbReference>
<evidence type="ECO:0000313" key="5">
    <source>
        <dbReference type="Proteomes" id="UP000050430"/>
    </source>
</evidence>
<dbReference type="InterPro" id="IPR010071">
    <property type="entry name" value="AA_adenyl_dom"/>
</dbReference>
<dbReference type="Pfam" id="PF00550">
    <property type="entry name" value="PP-binding"/>
    <property type="match status" value="1"/>
</dbReference>
<dbReference type="InterPro" id="IPR036736">
    <property type="entry name" value="ACP-like_sf"/>
</dbReference>
<dbReference type="Pfam" id="PF00501">
    <property type="entry name" value="AMP-binding"/>
    <property type="match status" value="1"/>
</dbReference>
<dbReference type="Pfam" id="PF00975">
    <property type="entry name" value="Thioesterase"/>
    <property type="match status" value="1"/>
</dbReference>
<accession>A0A0P6WZM0</accession>
<dbReference type="PROSITE" id="PS50075">
    <property type="entry name" value="CARRIER"/>
    <property type="match status" value="1"/>
</dbReference>
<evidence type="ECO:0000313" key="4">
    <source>
        <dbReference type="EMBL" id="KPL74016.1"/>
    </source>
</evidence>
<dbReference type="InterPro" id="IPR020806">
    <property type="entry name" value="PKS_PP-bd"/>
</dbReference>
<feature type="domain" description="Carrier" evidence="3">
    <location>
        <begin position="701"/>
        <end position="776"/>
    </location>
</feature>
<gene>
    <name evidence="4" type="ORF">ADM99_01920</name>
</gene>
<keyword evidence="5" id="KW-1185">Reference proteome</keyword>
<dbReference type="PANTHER" id="PTHR45527:SF1">
    <property type="entry name" value="FATTY ACID SYNTHASE"/>
    <property type="match status" value="1"/>
</dbReference>
<organism evidence="4 5">
    <name type="scientific">Leptolinea tardivitalis</name>
    <dbReference type="NCBI Taxonomy" id="229920"/>
    <lineage>
        <taxon>Bacteria</taxon>
        <taxon>Bacillati</taxon>
        <taxon>Chloroflexota</taxon>
        <taxon>Anaerolineae</taxon>
        <taxon>Anaerolineales</taxon>
        <taxon>Anaerolineaceae</taxon>
        <taxon>Leptolinea</taxon>
    </lineage>
</organism>
<dbReference type="OrthoDB" id="156136at2"/>
<dbReference type="InterPro" id="IPR001031">
    <property type="entry name" value="Thioesterase"/>
</dbReference>
<keyword evidence="2" id="KW-0597">Phosphoprotein</keyword>
<dbReference type="InterPro" id="IPR029058">
    <property type="entry name" value="AB_hydrolase_fold"/>
</dbReference>
<evidence type="ECO:0000256" key="1">
    <source>
        <dbReference type="ARBA" id="ARBA00022450"/>
    </source>
</evidence>
<evidence type="ECO:0000259" key="3">
    <source>
        <dbReference type="PROSITE" id="PS50075"/>
    </source>
</evidence>
<name>A0A0P6WZM0_9CHLR</name>
<dbReference type="AlphaFoldDB" id="A0A0P6WZM0"/>
<dbReference type="CDD" id="cd05930">
    <property type="entry name" value="A_NRPS"/>
    <property type="match status" value="1"/>
</dbReference>
<dbReference type="GO" id="GO:0044550">
    <property type="term" value="P:secondary metabolite biosynthetic process"/>
    <property type="evidence" value="ECO:0007669"/>
    <property type="project" value="TreeGrafter"/>
</dbReference>
<dbReference type="SUPFAM" id="SSF53474">
    <property type="entry name" value="alpha/beta-Hydrolases"/>
    <property type="match status" value="1"/>
</dbReference>